<dbReference type="Proteomes" id="UP000480266">
    <property type="component" value="Unassembled WGS sequence"/>
</dbReference>
<dbReference type="Gene3D" id="3.30.465.10">
    <property type="match status" value="1"/>
</dbReference>
<protein>
    <submittedName>
        <fullName evidence="4">FAD-binding protein</fullName>
    </submittedName>
</protein>
<evidence type="ECO:0000256" key="1">
    <source>
        <dbReference type="ARBA" id="ARBA00022630"/>
    </source>
</evidence>
<accession>A0A7C9REY8</accession>
<dbReference type="GO" id="GO:0071949">
    <property type="term" value="F:FAD binding"/>
    <property type="evidence" value="ECO:0007669"/>
    <property type="project" value="InterPro"/>
</dbReference>
<evidence type="ECO:0000313" key="4">
    <source>
        <dbReference type="EMBL" id="NGX95518.1"/>
    </source>
</evidence>
<keyword evidence="1" id="KW-0285">Flavoprotein</keyword>
<dbReference type="SUPFAM" id="SSF55103">
    <property type="entry name" value="FAD-linked oxidases, C-terminal domain"/>
    <property type="match status" value="1"/>
</dbReference>
<dbReference type="GO" id="GO:0003824">
    <property type="term" value="F:catalytic activity"/>
    <property type="evidence" value="ECO:0007669"/>
    <property type="project" value="InterPro"/>
</dbReference>
<dbReference type="InterPro" id="IPR016164">
    <property type="entry name" value="FAD-linked_Oxase-like_C"/>
</dbReference>
<dbReference type="InterPro" id="IPR016169">
    <property type="entry name" value="FAD-bd_PCMH_sub2"/>
</dbReference>
<dbReference type="PANTHER" id="PTHR11748">
    <property type="entry name" value="D-LACTATE DEHYDROGENASE"/>
    <property type="match status" value="1"/>
</dbReference>
<comment type="caution">
    <text evidence="4">The sequence shown here is derived from an EMBL/GenBank/DDBJ whole genome shotgun (WGS) entry which is preliminary data.</text>
</comment>
<sequence>MSRDLSPRDEKSLSESIKMAASAKMPLIVSGAGSKCGIGRPNGYATSVTTRRMQGISLYEPTELVIGALPGTPLSEIDQLLAAQDQMLPFEPMDYRPILGGNHEPTIGGIAAGNISGPRRITAGACRDSLIGIRLVNGRGDVVRSGGRVMKNVTGLDLVKLNCGAWGTLGVLSEVIFKVLPKPERALSLVLRGLDDAGAIAALTAALGSPFSVSAAAHLPMGVASDSLTIVRIEGFALSVAYGCDEIARLWRPYGKADLLEGKTSTAIWTDVRDARWLVDPAESAIWRLSLPSSKAPGVVAYIRRVLDIRHFYDWGGGLVWLAVNASADAGSKVIRGAMRGLGGHATLLRASPEVRSQVDIFEPLPPSLADLTRRIDRWSRSWCSSVPAARTAPAPRAAARR</sequence>
<dbReference type="PROSITE" id="PS51387">
    <property type="entry name" value="FAD_PCMH"/>
    <property type="match status" value="1"/>
</dbReference>
<proteinExistence type="predicted"/>
<dbReference type="EMBL" id="JAAMRR010000519">
    <property type="protein sequence ID" value="NGX95518.1"/>
    <property type="molecule type" value="Genomic_DNA"/>
</dbReference>
<feature type="domain" description="FAD-binding PCMH-type" evidence="3">
    <location>
        <begin position="1"/>
        <end position="182"/>
    </location>
</feature>
<dbReference type="Pfam" id="PF01565">
    <property type="entry name" value="FAD_binding_4"/>
    <property type="match status" value="1"/>
</dbReference>
<reference evidence="4" key="1">
    <citation type="submission" date="2020-02" db="EMBL/GenBank/DDBJ databases">
        <title>Draft genome sequence of Candidatus Afipia apatlaquensis IBT-C3, a potential strain for decolorization of textile dyes.</title>
        <authorList>
            <person name="Sanchez-Reyes A."/>
            <person name="Breton-Deval L."/>
            <person name="Mangelson H."/>
            <person name="Sanchez-Flores A."/>
        </authorList>
    </citation>
    <scope>NUCLEOTIDE SEQUENCE [LARGE SCALE GENOMIC DNA]</scope>
    <source>
        <strain evidence="4">IBT-C3</strain>
    </source>
</reference>
<dbReference type="AlphaFoldDB" id="A0A7C9REY8"/>
<dbReference type="PANTHER" id="PTHR11748:SF103">
    <property type="entry name" value="GLYCOLATE OXIDASE SUBUNIT GLCE"/>
    <property type="match status" value="1"/>
</dbReference>
<evidence type="ECO:0000256" key="2">
    <source>
        <dbReference type="ARBA" id="ARBA00022827"/>
    </source>
</evidence>
<organism evidence="4 5">
    <name type="scientific">Candidatus Afipia apatlaquensis</name>
    <dbReference type="NCBI Taxonomy" id="2712852"/>
    <lineage>
        <taxon>Bacteria</taxon>
        <taxon>Pseudomonadati</taxon>
        <taxon>Pseudomonadota</taxon>
        <taxon>Alphaproteobacteria</taxon>
        <taxon>Hyphomicrobiales</taxon>
        <taxon>Nitrobacteraceae</taxon>
        <taxon>Afipia</taxon>
    </lineage>
</organism>
<gene>
    <name evidence="4" type="ORF">G4V63_09895</name>
</gene>
<evidence type="ECO:0000259" key="3">
    <source>
        <dbReference type="PROSITE" id="PS51387"/>
    </source>
</evidence>
<dbReference type="SUPFAM" id="SSF56176">
    <property type="entry name" value="FAD-binding/transporter-associated domain-like"/>
    <property type="match status" value="1"/>
</dbReference>
<evidence type="ECO:0000313" key="5">
    <source>
        <dbReference type="Proteomes" id="UP000480266"/>
    </source>
</evidence>
<keyword evidence="2" id="KW-0274">FAD</keyword>
<dbReference type="InterPro" id="IPR006094">
    <property type="entry name" value="Oxid_FAD_bind_N"/>
</dbReference>
<name>A0A7C9REY8_9BRAD</name>
<dbReference type="InterPro" id="IPR036318">
    <property type="entry name" value="FAD-bd_PCMH-like_sf"/>
</dbReference>
<dbReference type="InterPro" id="IPR016166">
    <property type="entry name" value="FAD-bd_PCMH"/>
</dbReference>
<keyword evidence="5" id="KW-1185">Reference proteome</keyword>